<dbReference type="Pfam" id="PF07510">
    <property type="entry name" value="GmrSD_C"/>
    <property type="match status" value="1"/>
</dbReference>
<dbReference type="PATRIC" id="fig|37919.13.peg.5381"/>
<sequence length="234" mass="25109">MRLLYVAAWLVAILTVCGCGVSLLDLSGPGPAPGSPPRAYIEELLGRVATVESRPHPGGYQRGCSGTELCVFGPAWTDDQDAAAGHDGCDTRNNVLALDLRSVAFRDGTRGCVVLSGVLADPYSGEVLQFDRADAKAVQIDHVYPLAAAWDMGASTWSPERRLRFANDVTFNLLAVNGADNQDKGDRTPQDWLPPNPAYHCFYAGKYLSVAVEYGLPVTLADRDALAEVAERCP</sequence>
<reference evidence="2 3" key="1">
    <citation type="submission" date="2014-07" db="EMBL/GenBank/DDBJ databases">
        <authorList>
            <person name="Zhang J.E."/>
            <person name="Yang H."/>
            <person name="Guo J."/>
            <person name="Deng Z."/>
            <person name="Luo H."/>
            <person name="Luo M."/>
            <person name="Zhao B."/>
        </authorList>
    </citation>
    <scope>NUCLEOTIDE SEQUENCE [LARGE SCALE GENOMIC DNA]</scope>
    <source>
        <strain evidence="2 3">1CP</strain>
    </source>
</reference>
<dbReference type="PANTHER" id="PTHR24094:SF15">
    <property type="entry name" value="AMP-DEPENDENT SYNTHETASE_LIGASE DOMAIN-CONTAINING PROTEIN-RELATED"/>
    <property type="match status" value="1"/>
</dbReference>
<dbReference type="InterPro" id="IPR011089">
    <property type="entry name" value="GmrSD_C"/>
</dbReference>
<dbReference type="Proteomes" id="UP000186108">
    <property type="component" value="Chromosome"/>
</dbReference>
<evidence type="ECO:0000259" key="1">
    <source>
        <dbReference type="Pfam" id="PF07510"/>
    </source>
</evidence>
<evidence type="ECO:0000313" key="3">
    <source>
        <dbReference type="Proteomes" id="UP000186108"/>
    </source>
</evidence>
<protein>
    <recommendedName>
        <fullName evidence="1">GmrSD restriction endonucleases C-terminal domain-containing protein</fullName>
    </recommendedName>
</protein>
<dbReference type="RefSeq" id="WP_065491838.1">
    <property type="nucleotide sequence ID" value="NZ_CP009111.1"/>
</dbReference>
<dbReference type="PROSITE" id="PS51257">
    <property type="entry name" value="PROKAR_LIPOPROTEIN"/>
    <property type="match status" value="1"/>
</dbReference>
<proteinExistence type="predicted"/>
<feature type="domain" description="GmrSD restriction endonucleases C-terminal" evidence="1">
    <location>
        <begin position="90"/>
        <end position="229"/>
    </location>
</feature>
<dbReference type="EMBL" id="CP009111">
    <property type="protein sequence ID" value="ANS29785.1"/>
    <property type="molecule type" value="Genomic_DNA"/>
</dbReference>
<name>A0A1B1KAY2_RHOOP</name>
<dbReference type="PANTHER" id="PTHR24094">
    <property type="entry name" value="SECRETED PROTEIN"/>
    <property type="match status" value="1"/>
</dbReference>
<organism evidence="2 3">
    <name type="scientific">Rhodococcus opacus</name>
    <name type="common">Nocardia opaca</name>
    <dbReference type="NCBI Taxonomy" id="37919"/>
    <lineage>
        <taxon>Bacteria</taxon>
        <taxon>Bacillati</taxon>
        <taxon>Actinomycetota</taxon>
        <taxon>Actinomycetes</taxon>
        <taxon>Mycobacteriales</taxon>
        <taxon>Nocardiaceae</taxon>
        <taxon>Rhodococcus</taxon>
    </lineage>
</organism>
<accession>A0A1B1KAY2</accession>
<evidence type="ECO:0000313" key="2">
    <source>
        <dbReference type="EMBL" id="ANS29785.1"/>
    </source>
</evidence>
<dbReference type="AlphaFoldDB" id="A0A1B1KAY2"/>
<gene>
    <name evidence="2" type="ORF">R1CP_25665</name>
</gene>